<organism evidence="2 3">
    <name type="scientific">Wenxinia saemankumensis</name>
    <dbReference type="NCBI Taxonomy" id="1447782"/>
    <lineage>
        <taxon>Bacteria</taxon>
        <taxon>Pseudomonadati</taxon>
        <taxon>Pseudomonadota</taxon>
        <taxon>Alphaproteobacteria</taxon>
        <taxon>Rhodobacterales</taxon>
        <taxon>Roseobacteraceae</taxon>
        <taxon>Wenxinia</taxon>
    </lineage>
</organism>
<feature type="transmembrane region" description="Helical" evidence="1">
    <location>
        <begin position="56"/>
        <end position="80"/>
    </location>
</feature>
<feature type="transmembrane region" description="Helical" evidence="1">
    <location>
        <begin position="191"/>
        <end position="210"/>
    </location>
</feature>
<keyword evidence="1" id="KW-0472">Membrane</keyword>
<dbReference type="AlphaFoldDB" id="A0A1M6I4F1"/>
<evidence type="ECO:0000256" key="1">
    <source>
        <dbReference type="SAM" id="Phobius"/>
    </source>
</evidence>
<feature type="transmembrane region" description="Helical" evidence="1">
    <location>
        <begin position="135"/>
        <end position="154"/>
    </location>
</feature>
<sequence length="283" mass="30227">MRPLMAVMDPYTAGAVFNVLSAAMLPLGVALLSLVTTGRIGLTVAPAVLLIYSKPLAWGFINFVFSTGLALCLFALWIWLRPGWRRTALFALLMPVLFFSHVLGFLLFGFLMLAYELGQFAAGRRGRLSHFATRLILRDGLIAVVPLALFAAGLPDRLPGLDTEISGFGGLQSRMEALLAPFDYDSSQVSALGRSLFVGFGLLLLIAFRSGWMTLAPPLRPVFLASVVLVLAVPAAFLGISLLHIRFGAIPMAILLAGASLTPAGRARAVPLSAAFLGLFALQ</sequence>
<feature type="transmembrane region" description="Helical" evidence="1">
    <location>
        <begin position="222"/>
        <end position="245"/>
    </location>
</feature>
<dbReference type="Proteomes" id="UP000184292">
    <property type="component" value="Unassembled WGS sequence"/>
</dbReference>
<keyword evidence="1" id="KW-0812">Transmembrane</keyword>
<accession>A0A1M6I4F1</accession>
<reference evidence="2" key="1">
    <citation type="submission" date="2016-11" db="EMBL/GenBank/DDBJ databases">
        <authorList>
            <person name="Jaros S."/>
            <person name="Januszkiewicz K."/>
            <person name="Wedrychowicz H."/>
        </authorList>
    </citation>
    <scope>NUCLEOTIDE SEQUENCE [LARGE SCALE GENOMIC DNA]</scope>
    <source>
        <strain evidence="2">DSM 100565</strain>
    </source>
</reference>
<keyword evidence="1" id="KW-1133">Transmembrane helix</keyword>
<keyword evidence="3" id="KW-1185">Reference proteome</keyword>
<evidence type="ECO:0000313" key="3">
    <source>
        <dbReference type="Proteomes" id="UP000184292"/>
    </source>
</evidence>
<protein>
    <submittedName>
        <fullName evidence="2">Uncharacterized protein</fullName>
    </submittedName>
</protein>
<proteinExistence type="predicted"/>
<evidence type="ECO:0000313" key="2">
    <source>
        <dbReference type="EMBL" id="SHJ29331.1"/>
    </source>
</evidence>
<feature type="transmembrane region" description="Helical" evidence="1">
    <location>
        <begin position="12"/>
        <end position="35"/>
    </location>
</feature>
<gene>
    <name evidence="2" type="ORF">SAMN05444417_0020</name>
</gene>
<name>A0A1M6I4F1_9RHOB</name>
<dbReference type="OrthoDB" id="7844825at2"/>
<dbReference type="EMBL" id="FQYO01000013">
    <property type="protein sequence ID" value="SHJ29331.1"/>
    <property type="molecule type" value="Genomic_DNA"/>
</dbReference>
<dbReference type="STRING" id="1447782.SAMN05444417_0020"/>
<feature type="transmembrane region" description="Helical" evidence="1">
    <location>
        <begin position="92"/>
        <end position="115"/>
    </location>
</feature>